<reference evidence="1 2" key="1">
    <citation type="journal article" date="2014" name="Genome Announc.">
        <title>Draft Genome Sequences of Two Vibrionaceae Species, Vibrio ponticus C121 and Photobacterium aphoticum C119, Isolated as Coral Reef Microbiota.</title>
        <authorList>
            <person name="Al-saari N."/>
            <person name="Meirelles P.M."/>
            <person name="Mino S."/>
            <person name="Suda W."/>
            <person name="Oshima K."/>
            <person name="Hattori M."/>
            <person name="Ohkuma M."/>
            <person name="Thompson F.L."/>
            <person name="Gomez-Gil B."/>
            <person name="Sawabe T."/>
            <person name="Sawabe T."/>
        </authorList>
    </citation>
    <scope>NUCLEOTIDE SEQUENCE [LARGE SCALE GENOMIC DNA]</scope>
    <source>
        <strain evidence="1 2">JCM 19237</strain>
    </source>
</reference>
<proteinExistence type="predicted"/>
<dbReference type="InterPro" id="IPR013783">
    <property type="entry name" value="Ig-like_fold"/>
</dbReference>
<name>A0A090QLF2_9GAMM</name>
<organism evidence="1 2">
    <name type="scientific">Photobacterium aphoticum</name>
    <dbReference type="NCBI Taxonomy" id="754436"/>
    <lineage>
        <taxon>Bacteria</taxon>
        <taxon>Pseudomonadati</taxon>
        <taxon>Pseudomonadota</taxon>
        <taxon>Gammaproteobacteria</taxon>
        <taxon>Vibrionales</taxon>
        <taxon>Vibrionaceae</taxon>
        <taxon>Photobacterium</taxon>
    </lineage>
</organism>
<comment type="caution">
    <text evidence="1">The sequence shown here is derived from an EMBL/GenBank/DDBJ whole genome shotgun (WGS) entry which is preliminary data.</text>
</comment>
<dbReference type="STRING" id="754436.JCM19237_5537"/>
<dbReference type="Gene3D" id="2.60.40.10">
    <property type="entry name" value="Immunoglobulins"/>
    <property type="match status" value="1"/>
</dbReference>
<dbReference type="AlphaFoldDB" id="A0A090QLF2"/>
<evidence type="ECO:0000313" key="2">
    <source>
        <dbReference type="Proteomes" id="UP000029227"/>
    </source>
</evidence>
<dbReference type="Proteomes" id="UP000029227">
    <property type="component" value="Unassembled WGS sequence"/>
</dbReference>
<evidence type="ECO:0000313" key="1">
    <source>
        <dbReference type="EMBL" id="GAL02644.1"/>
    </source>
</evidence>
<accession>A0A090QLF2</accession>
<gene>
    <name evidence="1" type="ORF">JCM19237_5537</name>
</gene>
<sequence>MGLCVFQSDLTITPETLPRAIVGQPYHAKIFVSNGNTPVYQISLTGDLPPGLNLPLTKMNP</sequence>
<protein>
    <submittedName>
        <fullName evidence="1">Uncharacterized protein</fullName>
    </submittedName>
</protein>
<dbReference type="EMBL" id="BBMN01000001">
    <property type="protein sequence ID" value="GAL02644.1"/>
    <property type="molecule type" value="Genomic_DNA"/>
</dbReference>